<comment type="caution">
    <text evidence="10">The sequence shown here is derived from an EMBL/GenBank/DDBJ whole genome shotgun (WGS) entry which is preliminary data.</text>
</comment>
<keyword evidence="3 8" id="KW-0812">Transmembrane</keyword>
<evidence type="ECO:0000259" key="9">
    <source>
        <dbReference type="Pfam" id="PF02687"/>
    </source>
</evidence>
<organism evidence="10 11">
    <name type="scientific">Falseniella ignava</name>
    <dbReference type="NCBI Taxonomy" id="137730"/>
    <lineage>
        <taxon>Bacteria</taxon>
        <taxon>Bacillati</taxon>
        <taxon>Bacillota</taxon>
        <taxon>Bacilli</taxon>
        <taxon>Lactobacillales</taxon>
        <taxon>Aerococcaceae</taxon>
        <taxon>Falseniella</taxon>
    </lineage>
</organism>
<feature type="domain" description="ABC3 transporter permease C-terminal" evidence="9">
    <location>
        <begin position="649"/>
        <end position="767"/>
    </location>
</feature>
<keyword evidence="2" id="KW-1003">Cell membrane</keyword>
<feature type="coiled-coil region" evidence="6">
    <location>
        <begin position="251"/>
        <end position="299"/>
    </location>
</feature>
<proteinExistence type="predicted"/>
<dbReference type="Gene3D" id="1.10.287.2610">
    <property type="match status" value="1"/>
</dbReference>
<dbReference type="EMBL" id="PKHE01000020">
    <property type="protein sequence ID" value="PKY87823.1"/>
    <property type="molecule type" value="Genomic_DNA"/>
</dbReference>
<evidence type="ECO:0000256" key="6">
    <source>
        <dbReference type="SAM" id="Coils"/>
    </source>
</evidence>
<dbReference type="GO" id="GO:0005886">
    <property type="term" value="C:plasma membrane"/>
    <property type="evidence" value="ECO:0007669"/>
    <property type="project" value="UniProtKB-SubCell"/>
</dbReference>
<evidence type="ECO:0000256" key="1">
    <source>
        <dbReference type="ARBA" id="ARBA00004651"/>
    </source>
</evidence>
<dbReference type="InterPro" id="IPR038766">
    <property type="entry name" value="Membrane_comp_ABC_pdt"/>
</dbReference>
<dbReference type="AlphaFoldDB" id="A0A2I1JWV8"/>
<sequence>MNSTVWKDNLREIRRSFSRFLSIFAIITLGVSFFVGVRAAGPAMIKIAQTTYERGNLPAGYVVSTYGLNEDDRDLLRQVDELEWAWTKTAQANLTETQQRAELFTHRRDEPQMFEITQGRMVENSDEVVLDQRIVDHLIEEGVPAALGDWVEFDPPLQEQFELIQRRYKIVGYANSSLYMERIRRRNNTYGFAVLMDDAIQSDLYTEGYYWVKDAETLPYTEEDDQLQSTIKAQLESLLKDQPDKRHQSLIDEAESELQSGEDDLEEGRETLRDAQRQLDEAADELAAGQAKLDEGKEQIAANLEKWRNSQGEIASGESAIQEGWQELADARKQLDDSRRQLDEAQAAYDQGSEELSDRVVQARSEIAAKQAELDQGRDQLAQTYETLSEGQAELDSGEAQWIEGRNQLYGAIQQAAQGQIPGEMIEGLLAGQIDIYQFEQLDPATASQLDSAIQTLLAQGQELATQRAQLEAGWQQYHDGLEQLEAGQAELDAGQRQIEEEEAAGLAQLEQAAQEIQDGEAKLSQGEQEYQAGLNTLNQRQGELESGRQQLNDAAAQLDAAQQTLNEKEATLQEGQRELESKRQEYEDSLPEAEADLKEAEEKLAEGRADLKDLIDSDGPAYHIGGRNDFLSYRTIEDNAHQLHVISNIFPLFFTLVAVLVTYTTIKRMTNEQRNYMGTMKQLGYPDMTIINKFTTYSGLAGVLAVIAGTLIGYAVFPQVILRVYNIMYYLEPLVVPVQWNWVLIAAVAALLTALLPAILNGRKMLQGAPSNLLIPEAPPAGKRTLIERVDWIWSRFGFYQQMTIRNLLRYKGRNLMTIVGIAGCTMLILTGYGISDTINGLVVDQFDRVQKYDAIVVTPDSDDSSIIQERADKFRAISGVQQVLPIYQEGVDVQLPNNQVDKANLMVLGGTEEEIQPFIATVDRQSQQSFLARGPMITERLAERLDYHGDGDVEFIDSDYQHLTLHHPTIAMNYAQHYLYLLPEQYQQLTGTAPSTNAYLLLYEANADGSEIESILSDDSDVLNFIDMGQSIQGVTDAMWSLDLITIVLIVSAASLSFIVLYNLTNINVSERLRELSTIKVLGFYDYEVSRYIFNEVLILTLLGSLMGLGLGTLLTHFIMKTMQTNDLLFYPQIHWTSYVYSFVLSFIFATIVMVVMHFKLKQVDMVEALKAVD</sequence>
<dbReference type="PANTHER" id="PTHR30287:SF1">
    <property type="entry name" value="INNER MEMBRANE PROTEIN"/>
    <property type="match status" value="1"/>
</dbReference>
<feature type="transmembrane region" description="Helical" evidence="8">
    <location>
        <begin position="1099"/>
        <end position="1121"/>
    </location>
</feature>
<dbReference type="Proteomes" id="UP000234384">
    <property type="component" value="Unassembled WGS sequence"/>
</dbReference>
<evidence type="ECO:0000256" key="2">
    <source>
        <dbReference type="ARBA" id="ARBA00022475"/>
    </source>
</evidence>
<feature type="transmembrane region" description="Helical" evidence="8">
    <location>
        <begin position="1040"/>
        <end position="1066"/>
    </location>
</feature>
<feature type="compositionally biased region" description="Basic and acidic residues" evidence="7">
    <location>
        <begin position="576"/>
        <end position="587"/>
    </location>
</feature>
<evidence type="ECO:0000313" key="11">
    <source>
        <dbReference type="Proteomes" id="UP000234384"/>
    </source>
</evidence>
<feature type="transmembrane region" description="Helical" evidence="8">
    <location>
        <begin position="817"/>
        <end position="836"/>
    </location>
</feature>
<feature type="region of interest" description="Disordered" evidence="7">
    <location>
        <begin position="576"/>
        <end position="598"/>
    </location>
</feature>
<evidence type="ECO:0000313" key="10">
    <source>
        <dbReference type="EMBL" id="PKY87823.1"/>
    </source>
</evidence>
<evidence type="ECO:0000256" key="5">
    <source>
        <dbReference type="ARBA" id="ARBA00023136"/>
    </source>
</evidence>
<evidence type="ECO:0000256" key="8">
    <source>
        <dbReference type="SAM" id="Phobius"/>
    </source>
</evidence>
<feature type="transmembrane region" description="Helical" evidence="8">
    <location>
        <begin position="650"/>
        <end position="667"/>
    </location>
</feature>
<feature type="transmembrane region" description="Helical" evidence="8">
    <location>
        <begin position="698"/>
        <end position="721"/>
    </location>
</feature>
<dbReference type="OrthoDB" id="5137249at2"/>
<evidence type="ECO:0000256" key="3">
    <source>
        <dbReference type="ARBA" id="ARBA00022692"/>
    </source>
</evidence>
<dbReference type="Pfam" id="PF02687">
    <property type="entry name" value="FtsX"/>
    <property type="match status" value="2"/>
</dbReference>
<feature type="transmembrane region" description="Helical" evidence="8">
    <location>
        <begin position="741"/>
        <end position="761"/>
    </location>
</feature>
<dbReference type="PANTHER" id="PTHR30287">
    <property type="entry name" value="MEMBRANE COMPONENT OF PREDICTED ABC SUPERFAMILY METABOLITE UPTAKE TRANSPORTER"/>
    <property type="match status" value="1"/>
</dbReference>
<feature type="transmembrane region" description="Helical" evidence="8">
    <location>
        <begin position="20"/>
        <end position="41"/>
    </location>
</feature>
<comment type="subcellular location">
    <subcellularLocation>
        <location evidence="1">Cell membrane</location>
        <topology evidence="1">Multi-pass membrane protein</topology>
    </subcellularLocation>
</comment>
<evidence type="ECO:0000256" key="4">
    <source>
        <dbReference type="ARBA" id="ARBA00022989"/>
    </source>
</evidence>
<keyword evidence="4 8" id="KW-1133">Transmembrane helix</keyword>
<evidence type="ECO:0000256" key="7">
    <source>
        <dbReference type="SAM" id="MobiDB-lite"/>
    </source>
</evidence>
<feature type="domain" description="ABC3 transporter permease C-terminal" evidence="9">
    <location>
        <begin position="1050"/>
        <end position="1161"/>
    </location>
</feature>
<protein>
    <recommendedName>
        <fullName evidence="9">ABC3 transporter permease C-terminal domain-containing protein</fullName>
    </recommendedName>
</protein>
<accession>A0A2I1JWV8</accession>
<keyword evidence="6" id="KW-0175">Coiled coil</keyword>
<feature type="transmembrane region" description="Helical" evidence="8">
    <location>
        <begin position="1141"/>
        <end position="1161"/>
    </location>
</feature>
<gene>
    <name evidence="10" type="ORF">CYJ57_06610</name>
</gene>
<name>A0A2I1JWV8_9LACT</name>
<dbReference type="InterPro" id="IPR003838">
    <property type="entry name" value="ABC3_permease_C"/>
</dbReference>
<reference evidence="10 11" key="1">
    <citation type="submission" date="2017-12" db="EMBL/GenBank/DDBJ databases">
        <title>Phylogenetic diversity of female urinary microbiome.</title>
        <authorList>
            <person name="Thomas-White K."/>
            <person name="Wolfe A.J."/>
        </authorList>
    </citation>
    <scope>NUCLEOTIDE SEQUENCE [LARGE SCALE GENOMIC DNA]</scope>
    <source>
        <strain evidence="10 11">UMB0898</strain>
    </source>
</reference>
<keyword evidence="5 8" id="KW-0472">Membrane</keyword>
<feature type="coiled-coil region" evidence="6">
    <location>
        <begin position="328"/>
        <end position="380"/>
    </location>
</feature>
<dbReference type="RefSeq" id="WP_101954617.1">
    <property type="nucleotide sequence ID" value="NZ_PKHE01000020.1"/>
</dbReference>